<feature type="compositionally biased region" description="Basic and acidic residues" evidence="3">
    <location>
        <begin position="93"/>
        <end position="104"/>
    </location>
</feature>
<protein>
    <recommendedName>
        <fullName evidence="4">SRP54-type proteins GTP-binding domain-containing protein</fullName>
    </recommendedName>
</protein>
<dbReference type="GO" id="GO:0005525">
    <property type="term" value="F:GTP binding"/>
    <property type="evidence" value="ECO:0007669"/>
    <property type="project" value="UniProtKB-KW"/>
</dbReference>
<evidence type="ECO:0000256" key="3">
    <source>
        <dbReference type="SAM" id="MobiDB-lite"/>
    </source>
</evidence>
<dbReference type="Pfam" id="PF00448">
    <property type="entry name" value="SRP54"/>
    <property type="match status" value="1"/>
</dbReference>
<evidence type="ECO:0000259" key="4">
    <source>
        <dbReference type="Pfam" id="PF00448"/>
    </source>
</evidence>
<dbReference type="InterPro" id="IPR027417">
    <property type="entry name" value="P-loop_NTPase"/>
</dbReference>
<dbReference type="InterPro" id="IPR000897">
    <property type="entry name" value="SRP54_GTPase_dom"/>
</dbReference>
<organism evidence="5 6">
    <name type="scientific">Neonectria ditissima</name>
    <dbReference type="NCBI Taxonomy" id="78410"/>
    <lineage>
        <taxon>Eukaryota</taxon>
        <taxon>Fungi</taxon>
        <taxon>Dikarya</taxon>
        <taxon>Ascomycota</taxon>
        <taxon>Pezizomycotina</taxon>
        <taxon>Sordariomycetes</taxon>
        <taxon>Hypocreomycetidae</taxon>
        <taxon>Hypocreales</taxon>
        <taxon>Nectriaceae</taxon>
        <taxon>Neonectria</taxon>
    </lineage>
</organism>
<evidence type="ECO:0000313" key="5">
    <source>
        <dbReference type="EMBL" id="KPM34968.1"/>
    </source>
</evidence>
<dbReference type="AlphaFoldDB" id="A0A0P7AR07"/>
<evidence type="ECO:0000313" key="6">
    <source>
        <dbReference type="Proteomes" id="UP000050424"/>
    </source>
</evidence>
<name>A0A0P7AR07_9HYPO</name>
<dbReference type="Gene3D" id="3.40.50.300">
    <property type="entry name" value="P-loop containing nucleotide triphosphate hydrolases"/>
    <property type="match status" value="1"/>
</dbReference>
<evidence type="ECO:0000256" key="1">
    <source>
        <dbReference type="ARBA" id="ARBA00022741"/>
    </source>
</evidence>
<evidence type="ECO:0000256" key="2">
    <source>
        <dbReference type="ARBA" id="ARBA00023134"/>
    </source>
</evidence>
<feature type="region of interest" description="Disordered" evidence="3">
    <location>
        <begin position="91"/>
        <end position="112"/>
    </location>
</feature>
<keyword evidence="1" id="KW-0547">Nucleotide-binding</keyword>
<feature type="domain" description="SRP54-type proteins GTP-binding" evidence="4">
    <location>
        <begin position="33"/>
        <end position="89"/>
    </location>
</feature>
<gene>
    <name evidence="5" type="ORF">AK830_g11616</name>
</gene>
<dbReference type="GO" id="GO:0006614">
    <property type="term" value="P:SRP-dependent cotranslational protein targeting to membrane"/>
    <property type="evidence" value="ECO:0007669"/>
    <property type="project" value="InterPro"/>
</dbReference>
<dbReference type="STRING" id="78410.A0A0P7AR07"/>
<dbReference type="EMBL" id="LKCW01000285">
    <property type="protein sequence ID" value="KPM34968.1"/>
    <property type="molecule type" value="Genomic_DNA"/>
</dbReference>
<proteinExistence type="predicted"/>
<dbReference type="Proteomes" id="UP000050424">
    <property type="component" value="Unassembled WGS sequence"/>
</dbReference>
<dbReference type="SUPFAM" id="SSF52540">
    <property type="entry name" value="P-loop containing nucleoside triphosphate hydrolases"/>
    <property type="match status" value="1"/>
</dbReference>
<reference evidence="5 6" key="1">
    <citation type="submission" date="2015-09" db="EMBL/GenBank/DDBJ databases">
        <title>Draft genome of a European isolate of the apple canker pathogen Neonectria ditissima.</title>
        <authorList>
            <person name="Gomez-Cortecero A."/>
            <person name="Harrison R.J."/>
            <person name="Armitage A.D."/>
        </authorList>
    </citation>
    <scope>NUCLEOTIDE SEQUENCE [LARGE SCALE GENOMIC DNA]</scope>
    <source>
        <strain evidence="5 6">R09/05</strain>
    </source>
</reference>
<dbReference type="CDD" id="cd01983">
    <property type="entry name" value="SIMIBI"/>
    <property type="match status" value="1"/>
</dbReference>
<keyword evidence="2" id="KW-0342">GTP-binding</keyword>
<dbReference type="OrthoDB" id="347435at2759"/>
<keyword evidence="6" id="KW-1185">Reference proteome</keyword>
<comment type="caution">
    <text evidence="5">The sequence shown here is derived from an EMBL/GenBank/DDBJ whole genome shotgun (WGS) entry which is preliminary data.</text>
</comment>
<accession>A0A0P7AR07</accession>
<sequence length="112" mass="12539">MPPHFVDDKTPICIPFILAQLKAHRAHAPDRPFVIGLNGVQGAGKTTLVRALSVALEQQNVPTLVCSIDEFYLTRRDQVALAEAHPDNALIQHRGEPGMTDHQHQNQHHHRH</sequence>